<dbReference type="RefSeq" id="XP_040779276.1">
    <property type="nucleotide sequence ID" value="XM_040916598.1"/>
</dbReference>
<dbReference type="EMBL" id="MU032345">
    <property type="protein sequence ID" value="KAF3768315.1"/>
    <property type="molecule type" value="Genomic_DNA"/>
</dbReference>
<sequence>MLSRISRFRICKSSSVPKSTQDRDLLIFRLLENFIEMPVCSYCEERSFRFCKMSSGDSSRCIECIRLGCSKCDVISSSSEELCNIAI</sequence>
<accession>A0A9P4Y937</accession>
<name>A0A9P4Y937_CRYP1</name>
<evidence type="ECO:0000313" key="2">
    <source>
        <dbReference type="Proteomes" id="UP000803844"/>
    </source>
</evidence>
<dbReference type="Proteomes" id="UP000803844">
    <property type="component" value="Unassembled WGS sequence"/>
</dbReference>
<reference evidence="1" key="1">
    <citation type="journal article" date="2020" name="Phytopathology">
        <title>Genome sequence of the chestnut blight fungus Cryphonectria parasitica EP155: A fundamental resource for an archetypical invasive plant pathogen.</title>
        <authorList>
            <person name="Crouch J.A."/>
            <person name="Dawe A."/>
            <person name="Aerts A."/>
            <person name="Barry K."/>
            <person name="Churchill A.C.L."/>
            <person name="Grimwood J."/>
            <person name="Hillman B."/>
            <person name="Milgroom M.G."/>
            <person name="Pangilinan J."/>
            <person name="Smith M."/>
            <person name="Salamov A."/>
            <person name="Schmutz J."/>
            <person name="Yadav J."/>
            <person name="Grigoriev I.V."/>
            <person name="Nuss D."/>
        </authorList>
    </citation>
    <scope>NUCLEOTIDE SEQUENCE</scope>
    <source>
        <strain evidence="1">EP155</strain>
    </source>
</reference>
<protein>
    <submittedName>
        <fullName evidence="1">Uncharacterized protein</fullName>
    </submittedName>
</protein>
<comment type="caution">
    <text evidence="1">The sequence shown here is derived from an EMBL/GenBank/DDBJ whole genome shotgun (WGS) entry which is preliminary data.</text>
</comment>
<keyword evidence="2" id="KW-1185">Reference proteome</keyword>
<proteinExistence type="predicted"/>
<organism evidence="1 2">
    <name type="scientific">Cryphonectria parasitica (strain ATCC 38755 / EP155)</name>
    <dbReference type="NCBI Taxonomy" id="660469"/>
    <lineage>
        <taxon>Eukaryota</taxon>
        <taxon>Fungi</taxon>
        <taxon>Dikarya</taxon>
        <taxon>Ascomycota</taxon>
        <taxon>Pezizomycotina</taxon>
        <taxon>Sordariomycetes</taxon>
        <taxon>Sordariomycetidae</taxon>
        <taxon>Diaporthales</taxon>
        <taxon>Cryphonectriaceae</taxon>
        <taxon>Cryphonectria-Endothia species complex</taxon>
        <taxon>Cryphonectria</taxon>
    </lineage>
</organism>
<dbReference type="OrthoDB" id="5241776at2759"/>
<dbReference type="GeneID" id="63833727"/>
<gene>
    <name evidence="1" type="ORF">M406DRAFT_249263</name>
</gene>
<evidence type="ECO:0000313" key="1">
    <source>
        <dbReference type="EMBL" id="KAF3768315.1"/>
    </source>
</evidence>
<dbReference type="AlphaFoldDB" id="A0A9P4Y937"/>